<evidence type="ECO:0000256" key="2">
    <source>
        <dbReference type="ARBA" id="ARBA00009199"/>
    </source>
</evidence>
<evidence type="ECO:0000256" key="6">
    <source>
        <dbReference type="PIRSR" id="PIRSR001221-2"/>
    </source>
</evidence>
<feature type="active site" description="Charge relay system" evidence="5">
    <location>
        <position position="211"/>
    </location>
</feature>
<dbReference type="Proteomes" id="UP000799537">
    <property type="component" value="Unassembled WGS sequence"/>
</dbReference>
<organism evidence="8 9">
    <name type="scientific">Zasmidium cellare ATCC 36951</name>
    <dbReference type="NCBI Taxonomy" id="1080233"/>
    <lineage>
        <taxon>Eukaryota</taxon>
        <taxon>Fungi</taxon>
        <taxon>Dikarya</taxon>
        <taxon>Ascomycota</taxon>
        <taxon>Pezizomycotina</taxon>
        <taxon>Dothideomycetes</taxon>
        <taxon>Dothideomycetidae</taxon>
        <taxon>Mycosphaerellales</taxon>
        <taxon>Mycosphaerellaceae</taxon>
        <taxon>Zasmidium</taxon>
    </lineage>
</organism>
<dbReference type="InterPro" id="IPR023631">
    <property type="entry name" value="Amidase_dom"/>
</dbReference>
<evidence type="ECO:0000256" key="4">
    <source>
        <dbReference type="ARBA" id="ARBA00022801"/>
    </source>
</evidence>
<dbReference type="InterPro" id="IPR020556">
    <property type="entry name" value="Amidase_CS"/>
</dbReference>
<gene>
    <name evidence="8" type="ORF">M409DRAFT_60689</name>
</gene>
<dbReference type="InterPro" id="IPR036928">
    <property type="entry name" value="AS_sf"/>
</dbReference>
<dbReference type="Pfam" id="PF01425">
    <property type="entry name" value="Amidase"/>
    <property type="match status" value="1"/>
</dbReference>
<dbReference type="Gene3D" id="3.90.1300.10">
    <property type="entry name" value="Amidase signature (AS) domain"/>
    <property type="match status" value="1"/>
</dbReference>
<dbReference type="EMBL" id="ML993635">
    <property type="protein sequence ID" value="KAF2159620.1"/>
    <property type="molecule type" value="Genomic_DNA"/>
</dbReference>
<name>A0A6A6C0E2_ZASCE</name>
<dbReference type="RefSeq" id="XP_033660509.1">
    <property type="nucleotide sequence ID" value="XM_033814551.1"/>
</dbReference>
<dbReference type="PIRSF" id="PIRSF001221">
    <property type="entry name" value="Amidase_fungi"/>
    <property type="match status" value="1"/>
</dbReference>
<dbReference type="GO" id="GO:0004040">
    <property type="term" value="F:amidase activity"/>
    <property type="evidence" value="ECO:0007669"/>
    <property type="project" value="UniProtKB-EC"/>
</dbReference>
<feature type="domain" description="Amidase" evidence="7">
    <location>
        <begin position="83"/>
        <end position="532"/>
    </location>
</feature>
<keyword evidence="4" id="KW-0378">Hydrolase</keyword>
<proteinExistence type="inferred from homology"/>
<accession>A0A6A6C0E2</accession>
<dbReference type="PANTHER" id="PTHR46072:SF4">
    <property type="entry name" value="AMIDASE C550.07-RELATED"/>
    <property type="match status" value="1"/>
</dbReference>
<sequence length="546" mass="59880">MVEQLADMAYGQTWEAKAKGAREARDASLAKVEPALQLPDGLATSSQHLPVEHLTPREYDLTTNYSTLELLKKLRDKTLSAEELTRAFLRRAAIAQHATNCLTELMWDEAIERAKYLDSLPESLGPLHGLPISTKEHQGMHLYNRPLDCAYVSWIGTPSPHSPLNQILWDAGCVFYARTNQPQTLQCIETNNNIYGRTVNPWNRNLSSGGSSGGEGALIGMRGGVLGIGGDIGGSVRVPAGNNGLYGFKPAAKRLGVAGMTAAMAGSEGVLATYGPIATDRETIDLFMKVVLDGQPWKIDPSLETRFWSPMTISKPLKIGVMWSDGVVQPHPPVQRALQSVVECCKRAGMKVVDWEPLDHGPAWDLYISLLYPDGGAAARHPIDASGEPMLPLIKWITVDQPESKERTIHEYWSIVARRETYRAKYAAHWNSTSADDEQEVDVILCPAGPGAAPLHDTAKYWPYTSHWNLLDYPAVIFPSGVCVDPAKDVKDESYQPLNEQDAYNHGLYDPEKSAGAPVGLQVVGRKGMDEFVMAALREIEGAMGR</sequence>
<feature type="active site" description="Acyl-ester intermediate" evidence="5">
    <location>
        <position position="235"/>
    </location>
</feature>
<reference evidence="8" key="1">
    <citation type="journal article" date="2020" name="Stud. Mycol.">
        <title>101 Dothideomycetes genomes: a test case for predicting lifestyles and emergence of pathogens.</title>
        <authorList>
            <person name="Haridas S."/>
            <person name="Albert R."/>
            <person name="Binder M."/>
            <person name="Bloem J."/>
            <person name="Labutti K."/>
            <person name="Salamov A."/>
            <person name="Andreopoulos B."/>
            <person name="Baker S."/>
            <person name="Barry K."/>
            <person name="Bills G."/>
            <person name="Bluhm B."/>
            <person name="Cannon C."/>
            <person name="Castanera R."/>
            <person name="Culley D."/>
            <person name="Daum C."/>
            <person name="Ezra D."/>
            <person name="Gonzalez J."/>
            <person name="Henrissat B."/>
            <person name="Kuo A."/>
            <person name="Liang C."/>
            <person name="Lipzen A."/>
            <person name="Lutzoni F."/>
            <person name="Magnuson J."/>
            <person name="Mondo S."/>
            <person name="Nolan M."/>
            <person name="Ohm R."/>
            <person name="Pangilinan J."/>
            <person name="Park H.-J."/>
            <person name="Ramirez L."/>
            <person name="Alfaro M."/>
            <person name="Sun H."/>
            <person name="Tritt A."/>
            <person name="Yoshinaga Y."/>
            <person name="Zwiers L.-H."/>
            <person name="Turgeon B."/>
            <person name="Goodwin S."/>
            <person name="Spatafora J."/>
            <person name="Crous P."/>
            <person name="Grigoriev I."/>
        </authorList>
    </citation>
    <scope>NUCLEOTIDE SEQUENCE</scope>
    <source>
        <strain evidence="8">ATCC 36951</strain>
    </source>
</reference>
<comment type="similarity">
    <text evidence="2">Belongs to the amidase family.</text>
</comment>
<evidence type="ECO:0000313" key="9">
    <source>
        <dbReference type="Proteomes" id="UP000799537"/>
    </source>
</evidence>
<evidence type="ECO:0000259" key="7">
    <source>
        <dbReference type="Pfam" id="PF01425"/>
    </source>
</evidence>
<feature type="binding site" evidence="6">
    <location>
        <position position="185"/>
    </location>
    <ligand>
        <name>substrate</name>
    </ligand>
</feature>
<comment type="catalytic activity">
    <reaction evidence="1">
        <text>a monocarboxylic acid amide + H2O = a monocarboxylate + NH4(+)</text>
        <dbReference type="Rhea" id="RHEA:12020"/>
        <dbReference type="ChEBI" id="CHEBI:15377"/>
        <dbReference type="ChEBI" id="CHEBI:28938"/>
        <dbReference type="ChEBI" id="CHEBI:35757"/>
        <dbReference type="ChEBI" id="CHEBI:83628"/>
        <dbReference type="EC" id="3.5.1.4"/>
    </reaction>
</comment>
<dbReference type="AlphaFoldDB" id="A0A6A6C0E2"/>
<feature type="binding site" evidence="6">
    <location>
        <begin position="232"/>
        <end position="235"/>
    </location>
    <ligand>
        <name>substrate</name>
    </ligand>
</feature>
<evidence type="ECO:0000256" key="1">
    <source>
        <dbReference type="ARBA" id="ARBA00001311"/>
    </source>
</evidence>
<keyword evidence="9" id="KW-1185">Reference proteome</keyword>
<feature type="binding site" evidence="6">
    <location>
        <position position="211"/>
    </location>
    <ligand>
        <name>substrate</name>
    </ligand>
</feature>
<protein>
    <recommendedName>
        <fullName evidence="3">amidase</fullName>
        <ecNumber evidence="3">3.5.1.4</ecNumber>
    </recommendedName>
</protein>
<feature type="active site" description="Charge relay system" evidence="5">
    <location>
        <position position="135"/>
    </location>
</feature>
<evidence type="ECO:0000256" key="5">
    <source>
        <dbReference type="PIRSR" id="PIRSR001221-1"/>
    </source>
</evidence>
<dbReference type="EC" id="3.5.1.4" evidence="3"/>
<dbReference type="PROSITE" id="PS00571">
    <property type="entry name" value="AMIDASES"/>
    <property type="match status" value="1"/>
</dbReference>
<dbReference type="GeneID" id="54567823"/>
<dbReference type="OrthoDB" id="6428749at2759"/>
<evidence type="ECO:0000313" key="8">
    <source>
        <dbReference type="EMBL" id="KAF2159620.1"/>
    </source>
</evidence>
<dbReference type="PANTHER" id="PTHR46072">
    <property type="entry name" value="AMIDASE-RELATED-RELATED"/>
    <property type="match status" value="1"/>
</dbReference>
<dbReference type="SUPFAM" id="SSF75304">
    <property type="entry name" value="Amidase signature (AS) enzymes"/>
    <property type="match status" value="1"/>
</dbReference>
<evidence type="ECO:0000256" key="3">
    <source>
        <dbReference type="ARBA" id="ARBA00012922"/>
    </source>
</evidence>